<dbReference type="EMBL" id="FQYX01000022">
    <property type="protein sequence ID" value="SHJ48028.1"/>
    <property type="molecule type" value="Genomic_DNA"/>
</dbReference>
<dbReference type="Proteomes" id="UP000184231">
    <property type="component" value="Unassembled WGS sequence"/>
</dbReference>
<reference evidence="1 2" key="1">
    <citation type="submission" date="2016-11" db="EMBL/GenBank/DDBJ databases">
        <authorList>
            <person name="Jaros S."/>
            <person name="Januszkiewicz K."/>
            <person name="Wedrychowicz H."/>
        </authorList>
    </citation>
    <scope>NUCLEOTIDE SEQUENCE [LARGE SCALE GENOMIC DNA]</scope>
    <source>
        <strain evidence="1 2">CGMCC 1.8863</strain>
    </source>
</reference>
<dbReference type="STRING" id="558155.SAMN04487911_12260"/>
<evidence type="ECO:0000313" key="1">
    <source>
        <dbReference type="EMBL" id="SHJ48028.1"/>
    </source>
</evidence>
<proteinExistence type="predicted"/>
<name>A0A1M6JMY6_9FLAO</name>
<dbReference type="OrthoDB" id="9786892at2"/>
<keyword evidence="2" id="KW-1185">Reference proteome</keyword>
<sequence length="244" mass="27306">MKLNRKQLSLLITFFSMSLFVLLLFNIHLGHQDEDDGYVIELNLEEQEDPEQKLLEEIKALEELANAAPIKSHMAFNEANKPSYGNPEPLKTLEEILEEQEMSEEGDASEDTPLSNSEFAARIKELADRRREKQALLGDKEANKEVMTNNFAKRNTSVSYSLVDRTHLSLPIPIYTCIEGGKVVINIIVDPTGKVLEAEVNKKSSNTLNGCLVDNAIAYALKSKFNNGAKASQKGTITYLFQSK</sequence>
<gene>
    <name evidence="1" type="ORF">SAMN04487911_12260</name>
</gene>
<protein>
    <recommendedName>
        <fullName evidence="3">TonB family C-terminal domain-containing protein</fullName>
    </recommendedName>
</protein>
<organism evidence="1 2">
    <name type="scientific">Arenibacter nanhaiticus</name>
    <dbReference type="NCBI Taxonomy" id="558155"/>
    <lineage>
        <taxon>Bacteria</taxon>
        <taxon>Pseudomonadati</taxon>
        <taxon>Bacteroidota</taxon>
        <taxon>Flavobacteriia</taxon>
        <taxon>Flavobacteriales</taxon>
        <taxon>Flavobacteriaceae</taxon>
        <taxon>Arenibacter</taxon>
    </lineage>
</organism>
<accession>A0A1M6JMY6</accession>
<evidence type="ECO:0008006" key="3">
    <source>
        <dbReference type="Google" id="ProtNLM"/>
    </source>
</evidence>
<evidence type="ECO:0000313" key="2">
    <source>
        <dbReference type="Proteomes" id="UP000184231"/>
    </source>
</evidence>
<dbReference type="AlphaFoldDB" id="A0A1M6JMY6"/>